<evidence type="ECO:0000256" key="14">
    <source>
        <dbReference type="SAM" id="Phobius"/>
    </source>
</evidence>
<dbReference type="GO" id="GO:0005524">
    <property type="term" value="F:ATP binding"/>
    <property type="evidence" value="ECO:0007669"/>
    <property type="project" value="UniProtKB-KW"/>
</dbReference>
<dbReference type="FunFam" id="3.40.50.300:FF:000293">
    <property type="entry name" value="ATP binding cassette subfamily C member 1"/>
    <property type="match status" value="1"/>
</dbReference>
<feature type="transmembrane region" description="Helical" evidence="14">
    <location>
        <begin position="411"/>
        <end position="430"/>
    </location>
</feature>
<organism evidence="17 18">
    <name type="scientific">Oreochromis aureus</name>
    <name type="common">Israeli tilapia</name>
    <name type="synonym">Chromis aureus</name>
    <dbReference type="NCBI Taxonomy" id="47969"/>
    <lineage>
        <taxon>Eukaryota</taxon>
        <taxon>Metazoa</taxon>
        <taxon>Chordata</taxon>
        <taxon>Craniata</taxon>
        <taxon>Vertebrata</taxon>
        <taxon>Euteleostomi</taxon>
        <taxon>Actinopterygii</taxon>
        <taxon>Neopterygii</taxon>
        <taxon>Teleostei</taxon>
        <taxon>Neoteleostei</taxon>
        <taxon>Acanthomorphata</taxon>
        <taxon>Ovalentaria</taxon>
        <taxon>Cichlomorphae</taxon>
        <taxon>Cichliformes</taxon>
        <taxon>Cichlidae</taxon>
        <taxon>African cichlids</taxon>
        <taxon>Pseudocrenilabrinae</taxon>
        <taxon>Oreochromini</taxon>
        <taxon>Oreochromis</taxon>
    </lineage>
</organism>
<dbReference type="EC" id="7.6.2.3" evidence="12"/>
<dbReference type="InterPro" id="IPR003593">
    <property type="entry name" value="AAA+_ATPase"/>
</dbReference>
<evidence type="ECO:0000256" key="11">
    <source>
        <dbReference type="ARBA" id="ARBA00023136"/>
    </source>
</evidence>
<feature type="transmembrane region" description="Helical" evidence="14">
    <location>
        <begin position="957"/>
        <end position="983"/>
    </location>
</feature>
<evidence type="ECO:0000313" key="17">
    <source>
        <dbReference type="Ensembl" id="ENSOABP00000008158.1"/>
    </source>
</evidence>
<proteinExistence type="inferred from homology"/>
<dbReference type="PROSITE" id="PS50929">
    <property type="entry name" value="ABC_TM1F"/>
    <property type="match status" value="2"/>
</dbReference>
<evidence type="ECO:0000256" key="10">
    <source>
        <dbReference type="ARBA" id="ARBA00022989"/>
    </source>
</evidence>
<feature type="domain" description="ABC transmembrane type-1" evidence="16">
    <location>
        <begin position="272"/>
        <end position="554"/>
    </location>
</feature>
<dbReference type="Pfam" id="PF00664">
    <property type="entry name" value="ABC_membrane"/>
    <property type="match status" value="2"/>
</dbReference>
<evidence type="ECO:0000256" key="8">
    <source>
        <dbReference type="ARBA" id="ARBA00022840"/>
    </source>
</evidence>
<dbReference type="GO" id="GO:0005886">
    <property type="term" value="C:plasma membrane"/>
    <property type="evidence" value="ECO:0007669"/>
    <property type="project" value="UniProtKB-SubCell"/>
</dbReference>
<dbReference type="PROSITE" id="PS00211">
    <property type="entry name" value="ABC_TRANSPORTER_1"/>
    <property type="match status" value="2"/>
</dbReference>
<evidence type="ECO:0000259" key="15">
    <source>
        <dbReference type="PROSITE" id="PS50893"/>
    </source>
</evidence>
<keyword evidence="8" id="KW-0067">ATP-binding</keyword>
<dbReference type="CDD" id="cd03244">
    <property type="entry name" value="ABCC_MRP_domain2"/>
    <property type="match status" value="1"/>
</dbReference>
<sequence>CFQNTVLVWVPCIYLWLLAPFYCLHLYCHDRGHIQMSCLCSAKMVLGFLLASFGFVEFFYILLERSQDIQHHMVFLLSPIIRSLTVILAMCIIQLERIRGCRSSIFLFLFWVLAVVCALVPLRAKIQLAMDEGIASDIVRYLAFFSYFTIQLAQLFLCCFADQPPEGKIISEKVGRGECELVVKGYRTPLEAGDLWTLREEDTSQKIISDLEQDWTAECAKLQKQEKALASGVALGSRLPEQAQLLRKLQKEQSSGFFLLRTLARKFGPYFLTGTLCIIFHDAFMFAIPQVLSLLLDFMRDEDAPLWKGYFYATLMFLLSCLQSLFNHQYMYTCFTVGMRVKTAVMGLVYRKSLVINSSARRTCTVGEIVNLVSADTQKLMDFVVYFNAVWLAPIEIALCLFFLWQHLGPSALAGIATVILIFPLNGFIAKKRSKLQEIQMKFMDGRIRLMNEILNGIKILKFYAWEKAFLEQVLGYREKELKALKKSQILYSISIASFNSSSFLIAFAMFGVYVMLDDKNVLDAQKVFVSMALINILKTPLSQLPFAISTTLQVVCLSLRMKEYICFPVLAAGFVHLSQSFLYCLDREDVVIENGTFSWSAEGPPCLKRISVSVPRGSLVAVVGHVGSGKSSLLSAMLGETEKRSGQVTVKGSVAYVPQQAWIQNATVQDNIIFGREKLKTWYHRVLEACALLPDLDILPAGDATEIGEKGLNLSGGQKQRVSLARAVYRKADVYLLDDPLSAVDAHVGQHIFDKVIGPKGVLRDKTRILVTHGMSFLPQADLILVLVDGEITESGSYQELLSRHGAFADFIHTFASTERKESAIQRAGSRRSNARLSMVDFMPFSRDLSQEQLIGGDTTNTNLQNMEPVSETDQEQVPEDLGKLTEADKARTGRVRLDMYKKYFKTIGLAIIIPIVFLYAFQQGASLAYNYWLSKWADDPVVNGTQTDTDLKLTVFGALGFVQGVAIFGTTVAISICGIIASRHLHMDLLNNVLHSPMSFFESTPSGNLLNRFAKEIDAIDCMVPEGLKMMLSYVFKLMEVCIIVLMATPFAAVIILPLSFLYAFVQSFYVATSCQLRRLEAVSRSPIYTHFNETVQGASVIRAFGEQSRFILQANDRVDFNQTSYFPRFVATRWLAVNLEFVGNGVVLAAAILSVMGKSTLSPGIVGLAVSHSLQVTGILSWIVRSWTDVENNIVSVERVNEYADTPKEASWSIESSSLPQAWPQNGTIEFQDYGLQYRKGLELALKGITLHIHEREKVGIVGRTGAGKSSLALGIFRILEAAKGKIFIDGVDIADIGLHDLRSRITIIPQDPVLFSGSLRMNLDPFDIYTDEEVWSSLELAHLKNFVSNLPDKLNHECTEGGENLSLGQRQLVCLARALLRKTKILVLDEATAAVDLETDTLIQSTIRTQFEDCTVLTIAHRLNTIMDYTRVIVMDRGHVSEMDSPANLISQRGQFYRMCREAGLV</sequence>
<dbReference type="InterPro" id="IPR036640">
    <property type="entry name" value="ABC1_TM_sf"/>
</dbReference>
<feature type="transmembrane region" description="Helical" evidence="14">
    <location>
        <begin position="45"/>
        <end position="63"/>
    </location>
</feature>
<feature type="transmembrane region" description="Helical" evidence="14">
    <location>
        <begin position="490"/>
        <end position="517"/>
    </location>
</feature>
<dbReference type="InterPro" id="IPR003439">
    <property type="entry name" value="ABC_transporter-like_ATP-bd"/>
</dbReference>
<dbReference type="PANTHER" id="PTHR24223:SF339">
    <property type="entry name" value="ATP-BINDING CASSETTE SUB-FAMILY C MEMBER 6"/>
    <property type="match status" value="1"/>
</dbReference>
<evidence type="ECO:0000256" key="4">
    <source>
        <dbReference type="ARBA" id="ARBA00022475"/>
    </source>
</evidence>
<reference evidence="17" key="1">
    <citation type="submission" date="2025-08" db="UniProtKB">
        <authorList>
            <consortium name="Ensembl"/>
        </authorList>
    </citation>
    <scope>IDENTIFICATION</scope>
</reference>
<feature type="transmembrane region" description="Helical" evidence="14">
    <location>
        <begin position="1040"/>
        <end position="1068"/>
    </location>
</feature>
<dbReference type="FunFam" id="1.20.1560.10:FF:000001">
    <property type="entry name" value="ATP-binding cassette subfamily C member 1"/>
    <property type="match status" value="1"/>
</dbReference>
<evidence type="ECO:0000256" key="13">
    <source>
        <dbReference type="ARBA" id="ARBA00047523"/>
    </source>
</evidence>
<dbReference type="Pfam" id="PF00005">
    <property type="entry name" value="ABC_tran"/>
    <property type="match status" value="2"/>
</dbReference>
<evidence type="ECO:0000256" key="9">
    <source>
        <dbReference type="ARBA" id="ARBA00022967"/>
    </source>
</evidence>
<gene>
    <name evidence="17" type="primary">abcc6a</name>
</gene>
<dbReference type="Proteomes" id="UP000472276">
    <property type="component" value="Unassembled WGS sequence"/>
</dbReference>
<dbReference type="GO" id="GO:0016887">
    <property type="term" value="F:ATP hydrolysis activity"/>
    <property type="evidence" value="ECO:0007669"/>
    <property type="project" value="InterPro"/>
</dbReference>
<dbReference type="InterPro" id="IPR005292">
    <property type="entry name" value="MRP"/>
</dbReference>
<keyword evidence="6" id="KW-0677">Repeat</keyword>
<dbReference type="InterPro" id="IPR050173">
    <property type="entry name" value="ABC_transporter_C-like"/>
</dbReference>
<dbReference type="SUPFAM" id="SSF90123">
    <property type="entry name" value="ABC transporter transmembrane region"/>
    <property type="match status" value="2"/>
</dbReference>
<evidence type="ECO:0000256" key="7">
    <source>
        <dbReference type="ARBA" id="ARBA00022741"/>
    </source>
</evidence>
<protein>
    <recommendedName>
        <fullName evidence="12">ABC-type glutathione-S-conjugate transporter</fullName>
        <ecNumber evidence="12">7.6.2.3</ecNumber>
    </recommendedName>
</protein>
<dbReference type="CDD" id="cd03250">
    <property type="entry name" value="ABCC_MRP_domain1"/>
    <property type="match status" value="1"/>
</dbReference>
<keyword evidence="3" id="KW-0813">Transport</keyword>
<feature type="domain" description="ABC transmembrane type-1" evidence="16">
    <location>
        <begin position="917"/>
        <end position="1195"/>
    </location>
</feature>
<feature type="transmembrane region" description="Helical" evidence="14">
    <location>
        <begin position="529"/>
        <end position="553"/>
    </location>
</feature>
<keyword evidence="10 14" id="KW-1133">Transmembrane helix</keyword>
<dbReference type="Gene3D" id="3.40.50.300">
    <property type="entry name" value="P-loop containing nucleotide triphosphate hydrolases"/>
    <property type="match status" value="2"/>
</dbReference>
<evidence type="ECO:0000313" key="18">
    <source>
        <dbReference type="Proteomes" id="UP000472276"/>
    </source>
</evidence>
<feature type="transmembrane region" description="Helical" evidence="14">
    <location>
        <begin position="6"/>
        <end position="24"/>
    </location>
</feature>
<dbReference type="FunFam" id="3.40.50.300:FF:000074">
    <property type="entry name" value="Multidrug resistance-associated protein 5 isoform 1"/>
    <property type="match status" value="1"/>
</dbReference>
<feature type="domain" description="ABC transporter" evidence="15">
    <location>
        <begin position="1232"/>
        <end position="1466"/>
    </location>
</feature>
<dbReference type="SUPFAM" id="SSF52540">
    <property type="entry name" value="P-loop containing nucleoside triphosphate hydrolases"/>
    <property type="match status" value="2"/>
</dbReference>
<evidence type="ECO:0000256" key="6">
    <source>
        <dbReference type="ARBA" id="ARBA00022737"/>
    </source>
</evidence>
<keyword evidence="7" id="KW-0547">Nucleotide-binding</keyword>
<dbReference type="CDD" id="cd18603">
    <property type="entry name" value="ABC_6TM_MRP1_2_3_6_D2_like"/>
    <property type="match status" value="1"/>
</dbReference>
<feature type="transmembrane region" description="Helical" evidence="14">
    <location>
        <begin position="309"/>
        <end position="326"/>
    </location>
</feature>
<feature type="transmembrane region" description="Helical" evidence="14">
    <location>
        <begin position="905"/>
        <end position="923"/>
    </location>
</feature>
<comment type="catalytic activity">
    <reaction evidence="13">
        <text>leukotriene C4(in) + ATP + H2O = leukotriene C4(out) + ADP + phosphate + H(+)</text>
        <dbReference type="Rhea" id="RHEA:38963"/>
        <dbReference type="ChEBI" id="CHEBI:15377"/>
        <dbReference type="ChEBI" id="CHEBI:15378"/>
        <dbReference type="ChEBI" id="CHEBI:30616"/>
        <dbReference type="ChEBI" id="CHEBI:43474"/>
        <dbReference type="ChEBI" id="CHEBI:57973"/>
        <dbReference type="ChEBI" id="CHEBI:456216"/>
    </reaction>
    <physiologicalReaction direction="left-to-right" evidence="13">
        <dbReference type="Rhea" id="RHEA:38964"/>
    </physiologicalReaction>
</comment>
<dbReference type="GO" id="GO:0015431">
    <property type="term" value="F:ABC-type glutathione S-conjugate transporter activity"/>
    <property type="evidence" value="ECO:0007669"/>
    <property type="project" value="UniProtKB-EC"/>
</dbReference>
<feature type="transmembrane region" description="Helical" evidence="14">
    <location>
        <begin position="383"/>
        <end position="405"/>
    </location>
</feature>
<accession>A0A668RVD2</accession>
<reference evidence="17" key="2">
    <citation type="submission" date="2025-09" db="UniProtKB">
        <authorList>
            <consortium name="Ensembl"/>
        </authorList>
    </citation>
    <scope>IDENTIFICATION</scope>
</reference>
<dbReference type="InterPro" id="IPR017871">
    <property type="entry name" value="ABC_transporter-like_CS"/>
</dbReference>
<keyword evidence="11 14" id="KW-0472">Membrane</keyword>
<dbReference type="Ensembl" id="ENSOABT00000008458.2">
    <property type="protein sequence ID" value="ENSOABP00000008158.1"/>
    <property type="gene ID" value="ENSOABG00000004468.2"/>
</dbReference>
<dbReference type="PANTHER" id="PTHR24223">
    <property type="entry name" value="ATP-BINDING CASSETTE SUB-FAMILY C"/>
    <property type="match status" value="1"/>
</dbReference>
<dbReference type="NCBIfam" id="TIGR00957">
    <property type="entry name" value="MRP_assoc_pro"/>
    <property type="match status" value="1"/>
</dbReference>
<name>A0A668RVD2_OREAU</name>
<keyword evidence="18" id="KW-1185">Reference proteome</keyword>
<dbReference type="CDD" id="cd18595">
    <property type="entry name" value="ABC_6TM_MRP1_2_3_6_D1_like"/>
    <property type="match status" value="1"/>
</dbReference>
<feature type="transmembrane region" description="Helical" evidence="14">
    <location>
        <begin position="270"/>
        <end position="289"/>
    </location>
</feature>
<evidence type="ECO:0000256" key="12">
    <source>
        <dbReference type="ARBA" id="ARBA00024220"/>
    </source>
</evidence>
<dbReference type="FunFam" id="1.20.1560.10:FF:000032">
    <property type="entry name" value="ATP-binding cassette sub-family C member 6"/>
    <property type="match status" value="1"/>
</dbReference>
<comment type="subcellular location">
    <subcellularLocation>
        <location evidence="1">Cell membrane</location>
        <topology evidence="1">Multi-pass membrane protein</topology>
    </subcellularLocation>
</comment>
<comment type="similarity">
    <text evidence="2">Belongs to the ABC transporter superfamily. ABCC family. Conjugate transporter (TC 3.A.1.208) subfamily.</text>
</comment>
<feature type="transmembrane region" description="Helical" evidence="14">
    <location>
        <begin position="105"/>
        <end position="126"/>
    </location>
</feature>
<dbReference type="Gene3D" id="1.20.1560.10">
    <property type="entry name" value="ABC transporter type 1, transmembrane domain"/>
    <property type="match status" value="2"/>
</dbReference>
<dbReference type="InterPro" id="IPR027417">
    <property type="entry name" value="P-loop_NTPase"/>
</dbReference>
<evidence type="ECO:0000256" key="2">
    <source>
        <dbReference type="ARBA" id="ARBA00009726"/>
    </source>
</evidence>
<keyword evidence="9" id="KW-1278">Translocase</keyword>
<feature type="transmembrane region" description="Helical" evidence="14">
    <location>
        <begin position="69"/>
        <end position="93"/>
    </location>
</feature>
<dbReference type="OMA" id="CMVPDGL"/>
<keyword evidence="5 14" id="KW-0812">Transmembrane</keyword>
<dbReference type="PROSITE" id="PS50893">
    <property type="entry name" value="ABC_TRANSPORTER_2"/>
    <property type="match status" value="2"/>
</dbReference>
<keyword evidence="4" id="KW-1003">Cell membrane</keyword>
<dbReference type="InterPro" id="IPR011527">
    <property type="entry name" value="ABC1_TM_dom"/>
</dbReference>
<dbReference type="SMART" id="SM00382">
    <property type="entry name" value="AAA"/>
    <property type="match status" value="2"/>
</dbReference>
<evidence type="ECO:0000256" key="1">
    <source>
        <dbReference type="ARBA" id="ARBA00004651"/>
    </source>
</evidence>
<evidence type="ECO:0000256" key="3">
    <source>
        <dbReference type="ARBA" id="ARBA00022448"/>
    </source>
</evidence>
<feature type="domain" description="ABC transporter" evidence="15">
    <location>
        <begin position="586"/>
        <end position="815"/>
    </location>
</feature>
<evidence type="ECO:0000259" key="16">
    <source>
        <dbReference type="PROSITE" id="PS50929"/>
    </source>
</evidence>
<evidence type="ECO:0000256" key="5">
    <source>
        <dbReference type="ARBA" id="ARBA00022692"/>
    </source>
</evidence>
<feature type="transmembrane region" description="Helical" evidence="14">
    <location>
        <begin position="138"/>
        <end position="161"/>
    </location>
</feature>